<protein>
    <submittedName>
        <fullName evidence="1">Amine oxidase catalytic domain-containing protein</fullName>
    </submittedName>
</protein>
<organism evidence="1 2">
    <name type="scientific">Macroventuria anomochaeta</name>
    <dbReference type="NCBI Taxonomy" id="301207"/>
    <lineage>
        <taxon>Eukaryota</taxon>
        <taxon>Fungi</taxon>
        <taxon>Dikarya</taxon>
        <taxon>Ascomycota</taxon>
        <taxon>Pezizomycotina</taxon>
        <taxon>Dothideomycetes</taxon>
        <taxon>Pleosporomycetidae</taxon>
        <taxon>Pleosporales</taxon>
        <taxon>Pleosporineae</taxon>
        <taxon>Didymellaceae</taxon>
        <taxon>Macroventuria</taxon>
    </lineage>
</organism>
<name>A0ACB6S6I6_9PLEO</name>
<dbReference type="EMBL" id="MU006709">
    <property type="protein sequence ID" value="KAF2629674.1"/>
    <property type="molecule type" value="Genomic_DNA"/>
</dbReference>
<keyword evidence="2" id="KW-1185">Reference proteome</keyword>
<evidence type="ECO:0000313" key="1">
    <source>
        <dbReference type="EMBL" id="KAF2629674.1"/>
    </source>
</evidence>
<proteinExistence type="predicted"/>
<comment type="caution">
    <text evidence="1">The sequence shown here is derived from an EMBL/GenBank/DDBJ whole genome shotgun (WGS) entry which is preliminary data.</text>
</comment>
<gene>
    <name evidence="1" type="ORF">BU25DRAFT_419952</name>
</gene>
<accession>A0ACB6S6I6</accession>
<dbReference type="Proteomes" id="UP000799754">
    <property type="component" value="Unassembled WGS sequence"/>
</dbReference>
<evidence type="ECO:0000313" key="2">
    <source>
        <dbReference type="Proteomes" id="UP000799754"/>
    </source>
</evidence>
<sequence>MAEGHTPLGKRGYNSSVSCLTDAAPDPTSGLNLAHADYAVPPDNYVFWIDTLPLNKTNVLPYLDGNATALARSSSRVARKCQIHKSTDASLYPLKGFVTGEKLYPSIETLRITFDAGELGMENDQTIDADWALADYKPELSKRDLEQRLAPATLDIGGKRHKVDEKNQYVDYMGWSFYIALTRTLVVMFYDIRFEGERIIYELSMQEATAQYGGSQPKAANTVYHDTYYSLTTEMGTLVEGYNCSWGPTFWNLTYHDGNMTTINTNSLCIFEADMISPLSRHRYGANNDYGFSKLGTVKGAQLIVSAIATSSFYYPTHGKWGPRIQQATQGSLHDHIITFKADFDISGTDRAAVQLGRQQPGHSLENSEFAKTHLAVSRQHDAKVFANSVQNAGNSKHHQQDFSKFFDGESIKDEDLVVWFNSSMHHFTRSEDIPVTLYTEAYSSIALAPQNFFDRAQDGDLLNRSRSHALPPGTEVGVGGSCNRRMILMAAPSFDRVWYNSSQAFSTPYPEVLAFPFPVRVKIGDVFQMAKSYELTTNEQLPDPAAVANMPNLNLEFRIEI</sequence>
<reference evidence="1" key="1">
    <citation type="journal article" date="2020" name="Stud. Mycol.">
        <title>101 Dothideomycetes genomes: a test case for predicting lifestyles and emergence of pathogens.</title>
        <authorList>
            <person name="Haridas S."/>
            <person name="Albert R."/>
            <person name="Binder M."/>
            <person name="Bloem J."/>
            <person name="Labutti K."/>
            <person name="Salamov A."/>
            <person name="Andreopoulos B."/>
            <person name="Baker S."/>
            <person name="Barry K."/>
            <person name="Bills G."/>
            <person name="Bluhm B."/>
            <person name="Cannon C."/>
            <person name="Castanera R."/>
            <person name="Culley D."/>
            <person name="Daum C."/>
            <person name="Ezra D."/>
            <person name="Gonzalez J."/>
            <person name="Henrissat B."/>
            <person name="Kuo A."/>
            <person name="Liang C."/>
            <person name="Lipzen A."/>
            <person name="Lutzoni F."/>
            <person name="Magnuson J."/>
            <person name="Mondo S."/>
            <person name="Nolan M."/>
            <person name="Ohm R."/>
            <person name="Pangilinan J."/>
            <person name="Park H.-J."/>
            <person name="Ramirez L."/>
            <person name="Alfaro M."/>
            <person name="Sun H."/>
            <person name="Tritt A."/>
            <person name="Yoshinaga Y."/>
            <person name="Zwiers L.-H."/>
            <person name="Turgeon B."/>
            <person name="Goodwin S."/>
            <person name="Spatafora J."/>
            <person name="Crous P."/>
            <person name="Grigoriev I."/>
        </authorList>
    </citation>
    <scope>NUCLEOTIDE SEQUENCE</scope>
    <source>
        <strain evidence="1">CBS 525.71</strain>
    </source>
</reference>